<sequence>MDPYRLAASEALSQIRSNHLTVENYARSLLSRIDARDAHTQAWAYLNHDLVLEQARRLDQIPPDQRGPLHGVAVGVKDVIYTKDMPTQHNSPIYKDSHPGVDAASIMILRAAGALIFGKTTTTEFAATTQGPSTKNPHSASSSPARTPGGSSSGSGAAVADFHVPLALGTQTGGSTIRPGSFNGIYAMKPTWNAVSREGQKIYSPILDTIGFFARSVADLELLADVFALKDYEEEGEDGVGSIDGGLFPLRGARFAILNPPLLGAQAGPGTTAAMAKAAQLLKLHGAEVTDISIPDAEYGDLPQWHRVVMASDGGVAFLPEHRAYPGQLHGSLAAQVENSPGYSRAEQLRAFDGIAALRPRFDALAEGYAAVLAPSVPDEAPVGVECTGSAAFNGIWTALHTPVVNVPGFCGENGMPIGLSLVAPRYRDRHLLRVSAAVGKVFEAEGGWISQL</sequence>
<evidence type="ECO:0000259" key="2">
    <source>
        <dbReference type="Pfam" id="PF01425"/>
    </source>
</evidence>
<dbReference type="EMBL" id="VCAU01000033">
    <property type="protein sequence ID" value="KAF9889715.1"/>
    <property type="molecule type" value="Genomic_DNA"/>
</dbReference>
<dbReference type="SUPFAM" id="SSF75304">
    <property type="entry name" value="Amidase signature (AS) enzymes"/>
    <property type="match status" value="1"/>
</dbReference>
<dbReference type="PANTHER" id="PTHR11895">
    <property type="entry name" value="TRANSAMIDASE"/>
    <property type="match status" value="1"/>
</dbReference>
<dbReference type="Gene3D" id="3.90.1300.10">
    <property type="entry name" value="Amidase signature (AS) domain"/>
    <property type="match status" value="1"/>
</dbReference>
<comment type="caution">
    <text evidence="3">The sequence shown here is derived from an EMBL/GenBank/DDBJ whole genome shotgun (WGS) entry which is preliminary data.</text>
</comment>
<evidence type="ECO:0000313" key="3">
    <source>
        <dbReference type="EMBL" id="KAF9889715.1"/>
    </source>
</evidence>
<feature type="compositionally biased region" description="Low complexity" evidence="1">
    <location>
        <begin position="139"/>
        <end position="156"/>
    </location>
</feature>
<gene>
    <name evidence="3" type="ORF">FE257_007021</name>
</gene>
<evidence type="ECO:0000256" key="1">
    <source>
        <dbReference type="SAM" id="MobiDB-lite"/>
    </source>
</evidence>
<feature type="region of interest" description="Disordered" evidence="1">
    <location>
        <begin position="127"/>
        <end position="156"/>
    </location>
</feature>
<dbReference type="PANTHER" id="PTHR11895:SF151">
    <property type="entry name" value="GLUTAMYL-TRNA(GLN) AMIDOTRANSFERASE SUBUNIT A"/>
    <property type="match status" value="1"/>
</dbReference>
<proteinExistence type="predicted"/>
<evidence type="ECO:0000313" key="4">
    <source>
        <dbReference type="Proteomes" id="UP001194746"/>
    </source>
</evidence>
<dbReference type="InterPro" id="IPR036928">
    <property type="entry name" value="AS_sf"/>
</dbReference>
<dbReference type="GO" id="GO:0003824">
    <property type="term" value="F:catalytic activity"/>
    <property type="evidence" value="ECO:0007669"/>
    <property type="project" value="InterPro"/>
</dbReference>
<protein>
    <recommendedName>
        <fullName evidence="2">Amidase domain-containing protein</fullName>
    </recommendedName>
</protein>
<reference evidence="3" key="2">
    <citation type="submission" date="2020-02" db="EMBL/GenBank/DDBJ databases">
        <authorList>
            <person name="Gilchrist C.L.M."/>
            <person name="Chooi Y.-H."/>
        </authorList>
    </citation>
    <scope>NUCLEOTIDE SEQUENCE</scope>
    <source>
        <strain evidence="3">MST-FP2251</strain>
    </source>
</reference>
<dbReference type="InterPro" id="IPR000120">
    <property type="entry name" value="Amidase"/>
</dbReference>
<keyword evidence="4" id="KW-1185">Reference proteome</keyword>
<dbReference type="InterPro" id="IPR023631">
    <property type="entry name" value="Amidase_dom"/>
</dbReference>
<name>A0AAD4CND0_ASPNN</name>
<dbReference type="AlphaFoldDB" id="A0AAD4CND0"/>
<dbReference type="Pfam" id="PF01425">
    <property type="entry name" value="Amidase"/>
    <property type="match status" value="1"/>
</dbReference>
<reference evidence="3" key="1">
    <citation type="journal article" date="2019" name="Beilstein J. Org. Chem.">
        <title>Nanangenines: drimane sesquiterpenoids as the dominant metabolite cohort of a novel Australian fungus, Aspergillus nanangensis.</title>
        <authorList>
            <person name="Lacey H.J."/>
            <person name="Gilchrist C.L.M."/>
            <person name="Crombie A."/>
            <person name="Kalaitzis J.A."/>
            <person name="Vuong D."/>
            <person name="Rutledge P.J."/>
            <person name="Turner P."/>
            <person name="Pitt J.I."/>
            <person name="Lacey E."/>
            <person name="Chooi Y.H."/>
            <person name="Piggott A.M."/>
        </authorList>
    </citation>
    <scope>NUCLEOTIDE SEQUENCE</scope>
    <source>
        <strain evidence="3">MST-FP2251</strain>
    </source>
</reference>
<feature type="domain" description="Amidase" evidence="2">
    <location>
        <begin position="27"/>
        <end position="433"/>
    </location>
</feature>
<dbReference type="Proteomes" id="UP001194746">
    <property type="component" value="Unassembled WGS sequence"/>
</dbReference>
<organism evidence="3 4">
    <name type="scientific">Aspergillus nanangensis</name>
    <dbReference type="NCBI Taxonomy" id="2582783"/>
    <lineage>
        <taxon>Eukaryota</taxon>
        <taxon>Fungi</taxon>
        <taxon>Dikarya</taxon>
        <taxon>Ascomycota</taxon>
        <taxon>Pezizomycotina</taxon>
        <taxon>Eurotiomycetes</taxon>
        <taxon>Eurotiomycetidae</taxon>
        <taxon>Eurotiales</taxon>
        <taxon>Aspergillaceae</taxon>
        <taxon>Aspergillus</taxon>
        <taxon>Aspergillus subgen. Circumdati</taxon>
    </lineage>
</organism>
<accession>A0AAD4CND0</accession>